<protein>
    <submittedName>
        <fullName evidence="1">Uncharacterized protein</fullName>
    </submittedName>
</protein>
<organism evidence="1">
    <name type="scientific">Cacopsylla melanoneura</name>
    <dbReference type="NCBI Taxonomy" id="428564"/>
    <lineage>
        <taxon>Eukaryota</taxon>
        <taxon>Metazoa</taxon>
        <taxon>Ecdysozoa</taxon>
        <taxon>Arthropoda</taxon>
        <taxon>Hexapoda</taxon>
        <taxon>Insecta</taxon>
        <taxon>Pterygota</taxon>
        <taxon>Neoptera</taxon>
        <taxon>Paraneoptera</taxon>
        <taxon>Hemiptera</taxon>
        <taxon>Sternorrhyncha</taxon>
        <taxon>Psylloidea</taxon>
        <taxon>Psyllidae</taxon>
        <taxon>Psyllinae</taxon>
        <taxon>Cacopsylla</taxon>
    </lineage>
</organism>
<evidence type="ECO:0000313" key="1">
    <source>
        <dbReference type="EMBL" id="CAG6725131.1"/>
    </source>
</evidence>
<dbReference type="AlphaFoldDB" id="A0A8D8YAL5"/>
<proteinExistence type="predicted"/>
<dbReference type="EMBL" id="HBUF01369009">
    <property type="protein sequence ID" value="CAG6725131.1"/>
    <property type="molecule type" value="Transcribed_RNA"/>
</dbReference>
<reference evidence="1" key="1">
    <citation type="submission" date="2021-05" db="EMBL/GenBank/DDBJ databases">
        <authorList>
            <person name="Alioto T."/>
            <person name="Alioto T."/>
            <person name="Gomez Garrido J."/>
        </authorList>
    </citation>
    <scope>NUCLEOTIDE SEQUENCE</scope>
</reference>
<name>A0A8D8YAL5_9HEMI</name>
<sequence>MSKITAMNNENNNNNRYLNTHTHTDIYSHVHLFTGLHDWEIIVTLFSGSTSGGHFDLLWPLNQPFHYQPQAYRPPVNRLPLSILNQYTNDEAQYTNDFPPLPNISPEINPIKEIEVTSSKRR</sequence>
<accession>A0A8D8YAL5</accession>